<sequence length="112" mass="13176">MAGTIPERDWKIMKMASQNLLETFYKRINQQAIAILKEDTSSEHEKYLKLSQLMQNSNRMIGECFDDWRRSKLIVRLLALQHHGLLSPDLVDQLTEETQKTLKAFEEIRKEA</sequence>
<dbReference type="AlphaFoldDB" id="A0A7C4RST1"/>
<name>A0A7C4RST1_9BACT</name>
<reference evidence="1" key="1">
    <citation type="journal article" date="2020" name="mSystems">
        <title>Genome- and Community-Level Interaction Insights into Carbon Utilization and Element Cycling Functions of Hydrothermarchaeota in Hydrothermal Sediment.</title>
        <authorList>
            <person name="Zhou Z."/>
            <person name="Liu Y."/>
            <person name="Xu W."/>
            <person name="Pan J."/>
            <person name="Luo Z.H."/>
            <person name="Li M."/>
        </authorList>
    </citation>
    <scope>NUCLEOTIDE SEQUENCE [LARGE SCALE GENOMIC DNA]</scope>
    <source>
        <strain evidence="1">SpSt-477</strain>
    </source>
</reference>
<protein>
    <submittedName>
        <fullName evidence="1">Uncharacterized protein</fullName>
    </submittedName>
</protein>
<organism evidence="1">
    <name type="scientific">Desulfatirhabdium butyrativorans</name>
    <dbReference type="NCBI Taxonomy" id="340467"/>
    <lineage>
        <taxon>Bacteria</taxon>
        <taxon>Pseudomonadati</taxon>
        <taxon>Thermodesulfobacteriota</taxon>
        <taxon>Desulfobacteria</taxon>
        <taxon>Desulfobacterales</taxon>
        <taxon>Desulfatirhabdiaceae</taxon>
        <taxon>Desulfatirhabdium</taxon>
    </lineage>
</organism>
<accession>A0A7C4RST1</accession>
<evidence type="ECO:0000313" key="1">
    <source>
        <dbReference type="EMBL" id="HGU33058.1"/>
    </source>
</evidence>
<proteinExistence type="predicted"/>
<comment type="caution">
    <text evidence="1">The sequence shown here is derived from an EMBL/GenBank/DDBJ whole genome shotgun (WGS) entry which is preliminary data.</text>
</comment>
<gene>
    <name evidence="1" type="ORF">ENS29_09410</name>
</gene>
<dbReference type="EMBL" id="DSUH01000222">
    <property type="protein sequence ID" value="HGU33058.1"/>
    <property type="molecule type" value="Genomic_DNA"/>
</dbReference>